<organism evidence="1 2">
    <name type="scientific">Hypothenemus hampei</name>
    <name type="common">Coffee berry borer</name>
    <dbReference type="NCBI Taxonomy" id="57062"/>
    <lineage>
        <taxon>Eukaryota</taxon>
        <taxon>Metazoa</taxon>
        <taxon>Ecdysozoa</taxon>
        <taxon>Arthropoda</taxon>
        <taxon>Hexapoda</taxon>
        <taxon>Insecta</taxon>
        <taxon>Pterygota</taxon>
        <taxon>Neoptera</taxon>
        <taxon>Endopterygota</taxon>
        <taxon>Coleoptera</taxon>
        <taxon>Polyphaga</taxon>
        <taxon>Cucujiformia</taxon>
        <taxon>Curculionidae</taxon>
        <taxon>Scolytinae</taxon>
        <taxon>Hypothenemus</taxon>
    </lineage>
</organism>
<dbReference type="Pfam" id="PF03564">
    <property type="entry name" value="DUF1759"/>
    <property type="match status" value="1"/>
</dbReference>
<sequence length="144" mass="16123">MHAPQQSSNESAASGSTFKNTLAAVPRLPVLQLPEFSGNPSDWQSFADTLRSLGALKGKAAASISALSISKGNYKIAWDILKKRYENRNILINSHLRDIFGIQPIGLRIFKKFGQKRRYLRYHSNIYFTGKAGYAFAEEMGNFH</sequence>
<dbReference type="AlphaFoldDB" id="A0ABD1EM14"/>
<protein>
    <submittedName>
        <fullName evidence="1">Uncharacterized protein</fullName>
    </submittedName>
</protein>
<dbReference type="PANTHER" id="PTHR22954">
    <property type="entry name" value="RETROVIRAL PROTEASE-RELATED"/>
    <property type="match status" value="1"/>
</dbReference>
<evidence type="ECO:0000313" key="2">
    <source>
        <dbReference type="Proteomes" id="UP001566132"/>
    </source>
</evidence>
<dbReference type="PANTHER" id="PTHR22954:SF3">
    <property type="entry name" value="PROTEIN CBG08539"/>
    <property type="match status" value="1"/>
</dbReference>
<evidence type="ECO:0000313" key="1">
    <source>
        <dbReference type="EMBL" id="KAL1497334.1"/>
    </source>
</evidence>
<dbReference type="Proteomes" id="UP001566132">
    <property type="component" value="Unassembled WGS sequence"/>
</dbReference>
<dbReference type="EMBL" id="JBDJPC010000006">
    <property type="protein sequence ID" value="KAL1497334.1"/>
    <property type="molecule type" value="Genomic_DNA"/>
</dbReference>
<comment type="caution">
    <text evidence="1">The sequence shown here is derived from an EMBL/GenBank/DDBJ whole genome shotgun (WGS) entry which is preliminary data.</text>
</comment>
<keyword evidence="2" id="KW-1185">Reference proteome</keyword>
<gene>
    <name evidence="1" type="ORF">ABEB36_008316</name>
</gene>
<reference evidence="1 2" key="1">
    <citation type="submission" date="2024-05" db="EMBL/GenBank/DDBJ databases">
        <title>Genetic variation in Jamaican populations of the coffee berry borer (Hypothenemus hampei).</title>
        <authorList>
            <person name="Errbii M."/>
            <person name="Myrie A."/>
        </authorList>
    </citation>
    <scope>NUCLEOTIDE SEQUENCE [LARGE SCALE GENOMIC DNA]</scope>
    <source>
        <strain evidence="1">JA-Hopewell-2020-01-JO</strain>
        <tissue evidence="1">Whole body</tissue>
    </source>
</reference>
<proteinExistence type="predicted"/>
<name>A0ABD1EM14_HYPHA</name>
<accession>A0ABD1EM14</accession>
<dbReference type="InterPro" id="IPR005312">
    <property type="entry name" value="DUF1759"/>
</dbReference>